<feature type="transmembrane region" description="Helical" evidence="1">
    <location>
        <begin position="489"/>
        <end position="510"/>
    </location>
</feature>
<keyword evidence="2" id="KW-0732">Signal</keyword>
<feature type="transmembrane region" description="Helical" evidence="1">
    <location>
        <begin position="423"/>
        <end position="450"/>
    </location>
</feature>
<dbReference type="InterPro" id="IPR052728">
    <property type="entry name" value="O2_lipid_transport_reg"/>
</dbReference>
<keyword evidence="1" id="KW-0812">Transmembrane</keyword>
<feature type="transmembrane region" description="Helical" evidence="1">
    <location>
        <begin position="288"/>
        <end position="310"/>
    </location>
</feature>
<dbReference type="EnsemblMetazoa" id="XM_019913249.1">
    <property type="protein sequence ID" value="XP_019768808.1"/>
    <property type="gene ID" value="LOC109543508"/>
</dbReference>
<organism evidence="4 5">
    <name type="scientific">Dendroctonus ponderosae</name>
    <name type="common">Mountain pine beetle</name>
    <dbReference type="NCBI Taxonomy" id="77166"/>
    <lineage>
        <taxon>Eukaryota</taxon>
        <taxon>Metazoa</taxon>
        <taxon>Ecdysozoa</taxon>
        <taxon>Arthropoda</taxon>
        <taxon>Hexapoda</taxon>
        <taxon>Insecta</taxon>
        <taxon>Pterygota</taxon>
        <taxon>Neoptera</taxon>
        <taxon>Endopterygota</taxon>
        <taxon>Coleoptera</taxon>
        <taxon>Polyphaga</taxon>
        <taxon>Cucujiformia</taxon>
        <taxon>Curculionidae</taxon>
        <taxon>Scolytinae</taxon>
        <taxon>Dendroctonus</taxon>
    </lineage>
</organism>
<evidence type="ECO:0000313" key="4">
    <source>
        <dbReference type="EnsemblMetazoa" id="XP_019768808.1"/>
    </source>
</evidence>
<evidence type="ECO:0000313" key="5">
    <source>
        <dbReference type="Proteomes" id="UP000019118"/>
    </source>
</evidence>
<dbReference type="GO" id="GO:0016747">
    <property type="term" value="F:acyltransferase activity, transferring groups other than amino-acyl groups"/>
    <property type="evidence" value="ECO:0007669"/>
    <property type="project" value="InterPro"/>
</dbReference>
<feature type="transmembrane region" description="Helical" evidence="1">
    <location>
        <begin position="570"/>
        <end position="588"/>
    </location>
</feature>
<feature type="transmembrane region" description="Helical" evidence="1">
    <location>
        <begin position="382"/>
        <end position="403"/>
    </location>
</feature>
<feature type="transmembrane region" description="Helical" evidence="1">
    <location>
        <begin position="530"/>
        <end position="550"/>
    </location>
</feature>
<dbReference type="Proteomes" id="UP000019118">
    <property type="component" value="Unassembled WGS sequence"/>
</dbReference>
<dbReference type="Pfam" id="PF01757">
    <property type="entry name" value="Acyl_transf_3"/>
    <property type="match status" value="1"/>
</dbReference>
<feature type="chain" id="PRO_5043647375" description="Acyltransferase 3 domain-containing protein" evidence="2">
    <location>
        <begin position="20"/>
        <end position="620"/>
    </location>
</feature>
<proteinExistence type="predicted"/>
<feature type="transmembrane region" description="Helical" evidence="1">
    <location>
        <begin position="205"/>
        <end position="222"/>
    </location>
</feature>
<accession>A0AAR5Q6D8</accession>
<feature type="transmembrane region" description="Helical" evidence="1">
    <location>
        <begin position="352"/>
        <end position="373"/>
    </location>
</feature>
<protein>
    <recommendedName>
        <fullName evidence="3">Acyltransferase 3 domain-containing protein</fullName>
    </recommendedName>
</protein>
<feature type="transmembrane region" description="Helical" evidence="1">
    <location>
        <begin position="462"/>
        <end position="483"/>
    </location>
</feature>
<evidence type="ECO:0000256" key="1">
    <source>
        <dbReference type="SAM" id="Phobius"/>
    </source>
</evidence>
<keyword evidence="5" id="KW-1185">Reference proteome</keyword>
<feature type="transmembrane region" description="Helical" evidence="1">
    <location>
        <begin position="242"/>
        <end position="267"/>
    </location>
</feature>
<reference evidence="4" key="2">
    <citation type="submission" date="2024-08" db="UniProtKB">
        <authorList>
            <consortium name="EnsemblMetazoa"/>
        </authorList>
    </citation>
    <scope>IDENTIFICATION</scope>
</reference>
<dbReference type="KEGG" id="dpa:109543508"/>
<dbReference type="GeneID" id="109543508"/>
<evidence type="ECO:0000259" key="3">
    <source>
        <dbReference type="Pfam" id="PF01757"/>
    </source>
</evidence>
<evidence type="ECO:0000256" key="2">
    <source>
        <dbReference type="SAM" id="SignalP"/>
    </source>
</evidence>
<sequence>MTYFWTLFVCLGFVQYVQCYIDVTDARFRELPPIFHIDDDSVCATYCKASILIQLEDSKSNSHWQVIEQTIKHPRFYNHNELFHAICLEKFCPQREDEKLDLKGQIDKCYSRKYGSLGLNFSVSQLNCSVAQYSATAVDNVALVCSVMYILLIAAATYQHYKKPLQGPGHPVCQSFSLIANWRKLCTPNTRPDFQKLKFIQGIRFYNMLLVIFCHTQCSYIGGYVSNTEYFEQVYRNPIRLFFGTLSVFLVQTFFLLSAFLLSFHVCQSMTVYTQSKWKYVLVTFLNRYLRILPPLLVMIMMASTSWIIANFPGPLRSEFSNKEFERCRKNWWTNLIFINNHYNENEMCYFITWYLAADTQLYLVSLLILLLIWKFPKQRKLFLTAAISIGVLMPAVVCWKYGLDFIYRLTPENSKRNNFRSFQFNAIYTSTYTNTASYMVGLALGCFYYSLEKGGAQHKKYFNRKSTSLLSAISIAMLLVASQDYSRPISVVLAGLVKPCYALGIGIGIISMSQQANCLIRRICEWKPVIFMGNFTYSTYVVQFGLVFYRTTAARKLLHVSDFVLLTSFVQDALLSIFCGFLLHIMVEMPALQLQKMYIPQIRPINYPERCKSANGLNK</sequence>
<feature type="transmembrane region" description="Helical" evidence="1">
    <location>
        <begin position="141"/>
        <end position="158"/>
    </location>
</feature>
<dbReference type="PANTHER" id="PTHR11161:SF72">
    <property type="entry name" value="FI21449P1"/>
    <property type="match status" value="1"/>
</dbReference>
<name>A0AAR5Q6D8_DENPD</name>
<keyword evidence="1" id="KW-0472">Membrane</keyword>
<dbReference type="PANTHER" id="PTHR11161">
    <property type="entry name" value="O-ACYLTRANSFERASE"/>
    <property type="match status" value="1"/>
</dbReference>
<feature type="domain" description="Acyltransferase 3" evidence="3">
    <location>
        <begin position="198"/>
        <end position="564"/>
    </location>
</feature>
<feature type="signal peptide" evidence="2">
    <location>
        <begin position="1"/>
        <end position="19"/>
    </location>
</feature>
<keyword evidence="1" id="KW-1133">Transmembrane helix</keyword>
<dbReference type="InterPro" id="IPR002656">
    <property type="entry name" value="Acyl_transf_3_dom"/>
</dbReference>
<dbReference type="AlphaFoldDB" id="A0AAR5Q6D8"/>
<reference evidence="5" key="1">
    <citation type="journal article" date="2013" name="Genome Biol.">
        <title>Draft genome of the mountain pine beetle, Dendroctonus ponderosae Hopkins, a major forest pest.</title>
        <authorList>
            <person name="Keeling C.I."/>
            <person name="Yuen M.M."/>
            <person name="Liao N.Y."/>
            <person name="Docking T.R."/>
            <person name="Chan S.K."/>
            <person name="Taylor G.A."/>
            <person name="Palmquist D.L."/>
            <person name="Jackman S.D."/>
            <person name="Nguyen A."/>
            <person name="Li M."/>
            <person name="Henderson H."/>
            <person name="Janes J.K."/>
            <person name="Zhao Y."/>
            <person name="Pandoh P."/>
            <person name="Moore R."/>
            <person name="Sperling F.A."/>
            <person name="Huber D.P."/>
            <person name="Birol I."/>
            <person name="Jones S.J."/>
            <person name="Bohlmann J."/>
        </authorList>
    </citation>
    <scope>NUCLEOTIDE SEQUENCE</scope>
</reference>